<dbReference type="InterPro" id="IPR003689">
    <property type="entry name" value="ZIP"/>
</dbReference>
<evidence type="ECO:0000256" key="5">
    <source>
        <dbReference type="SAM" id="Phobius"/>
    </source>
</evidence>
<evidence type="ECO:0000256" key="1">
    <source>
        <dbReference type="ARBA" id="ARBA00004141"/>
    </source>
</evidence>
<feature type="transmembrane region" description="Helical" evidence="5">
    <location>
        <begin position="223"/>
        <end position="240"/>
    </location>
</feature>
<feature type="transmembrane region" description="Helical" evidence="5">
    <location>
        <begin position="190"/>
        <end position="211"/>
    </location>
</feature>
<accession>A0A1F6AIE4</accession>
<feature type="transmembrane region" description="Helical" evidence="5">
    <location>
        <begin position="163"/>
        <end position="184"/>
    </location>
</feature>
<dbReference type="STRING" id="1798392.A3A79_04345"/>
<dbReference type="GO" id="GO:0016020">
    <property type="term" value="C:membrane"/>
    <property type="evidence" value="ECO:0007669"/>
    <property type="project" value="UniProtKB-SubCell"/>
</dbReference>
<evidence type="ECO:0008006" key="8">
    <source>
        <dbReference type="Google" id="ProtNLM"/>
    </source>
</evidence>
<feature type="transmembrane region" description="Helical" evidence="5">
    <location>
        <begin position="37"/>
        <end position="54"/>
    </location>
</feature>
<keyword evidence="4 5" id="KW-0472">Membrane</keyword>
<dbReference type="PANTHER" id="PTHR16950">
    <property type="entry name" value="ZINC TRANSPORTER SLC39A7 HISTIDINE-RICH MEMBRANE PROTEIN KE4"/>
    <property type="match status" value="1"/>
</dbReference>
<keyword evidence="3 5" id="KW-1133">Transmembrane helix</keyword>
<comment type="subcellular location">
    <subcellularLocation>
        <location evidence="1">Membrane</location>
        <topology evidence="1">Multi-pass membrane protein</topology>
    </subcellularLocation>
</comment>
<proteinExistence type="predicted"/>
<name>A0A1F6AIE4_9BACT</name>
<comment type="caution">
    <text evidence="6">The sequence shown here is derived from an EMBL/GenBank/DDBJ whole genome shotgun (WGS) entry which is preliminary data.</text>
</comment>
<feature type="transmembrane region" description="Helical" evidence="5">
    <location>
        <begin position="60"/>
        <end position="79"/>
    </location>
</feature>
<evidence type="ECO:0000256" key="2">
    <source>
        <dbReference type="ARBA" id="ARBA00022692"/>
    </source>
</evidence>
<gene>
    <name evidence="6" type="ORF">A3A79_04345</name>
</gene>
<organism evidence="6 7">
    <name type="scientific">Candidatus Gottesmanbacteria bacterium RIFCSPLOWO2_01_FULL_43_11b</name>
    <dbReference type="NCBI Taxonomy" id="1798392"/>
    <lineage>
        <taxon>Bacteria</taxon>
        <taxon>Candidatus Gottesmaniibacteriota</taxon>
    </lineage>
</organism>
<sequence>MNSQALLAVTFVSLLSLLGAAFLVVKRTWLTRIMSPLLALSSGVLLGSTFFDLIPESQELVPDQAMVFIIIGIVSFFSLEKLLQWHHHVEGDHPGEGKAVGYLSLIGDGIHNFVDGTIIAAAFLVSTPLGISATLAVIAHEIPHELADFTILLHSGFSNSKALFYNFLSATTAIAGALLVLGVSTTSEVLVLYLVPFAAGNFLYIAMSDLIPELHRRRSRLGSILHIIALIAGISLIYYLPS</sequence>
<dbReference type="Proteomes" id="UP000178759">
    <property type="component" value="Unassembled WGS sequence"/>
</dbReference>
<evidence type="ECO:0000256" key="4">
    <source>
        <dbReference type="ARBA" id="ARBA00023136"/>
    </source>
</evidence>
<protein>
    <recommendedName>
        <fullName evidence="8">ZIP zinc transporter</fullName>
    </recommendedName>
</protein>
<dbReference type="Pfam" id="PF02535">
    <property type="entry name" value="Zip"/>
    <property type="match status" value="1"/>
</dbReference>
<dbReference type="EMBL" id="MFJV01000001">
    <property type="protein sequence ID" value="OGG24386.1"/>
    <property type="molecule type" value="Genomic_DNA"/>
</dbReference>
<feature type="transmembrane region" description="Helical" evidence="5">
    <location>
        <begin position="6"/>
        <end position="25"/>
    </location>
</feature>
<evidence type="ECO:0000313" key="7">
    <source>
        <dbReference type="Proteomes" id="UP000178759"/>
    </source>
</evidence>
<keyword evidence="2 5" id="KW-0812">Transmembrane</keyword>
<reference evidence="6 7" key="1">
    <citation type="journal article" date="2016" name="Nat. Commun.">
        <title>Thousands of microbial genomes shed light on interconnected biogeochemical processes in an aquifer system.</title>
        <authorList>
            <person name="Anantharaman K."/>
            <person name="Brown C.T."/>
            <person name="Hug L.A."/>
            <person name="Sharon I."/>
            <person name="Castelle C.J."/>
            <person name="Probst A.J."/>
            <person name="Thomas B.C."/>
            <person name="Singh A."/>
            <person name="Wilkins M.J."/>
            <person name="Karaoz U."/>
            <person name="Brodie E.L."/>
            <person name="Williams K.H."/>
            <person name="Hubbard S.S."/>
            <person name="Banfield J.F."/>
        </authorList>
    </citation>
    <scope>NUCLEOTIDE SEQUENCE [LARGE SCALE GENOMIC DNA]</scope>
</reference>
<dbReference type="GO" id="GO:0046873">
    <property type="term" value="F:metal ion transmembrane transporter activity"/>
    <property type="evidence" value="ECO:0007669"/>
    <property type="project" value="InterPro"/>
</dbReference>
<evidence type="ECO:0000313" key="6">
    <source>
        <dbReference type="EMBL" id="OGG24386.1"/>
    </source>
</evidence>
<dbReference type="PANTHER" id="PTHR16950:SF16">
    <property type="entry name" value="ZINC TRANSPORTER ZIP13"/>
    <property type="match status" value="1"/>
</dbReference>
<evidence type="ECO:0000256" key="3">
    <source>
        <dbReference type="ARBA" id="ARBA00022989"/>
    </source>
</evidence>
<dbReference type="AlphaFoldDB" id="A0A1F6AIE4"/>